<dbReference type="InterPro" id="IPR012340">
    <property type="entry name" value="NA-bd_OB-fold"/>
</dbReference>
<dbReference type="Pfam" id="PF17783">
    <property type="entry name" value="WHD_CvfB"/>
    <property type="match status" value="1"/>
</dbReference>
<name>A0A268P4L8_SHOCL</name>
<evidence type="ECO:0000259" key="5">
    <source>
        <dbReference type="Pfam" id="PF21543"/>
    </source>
</evidence>
<dbReference type="Pfam" id="PF13509">
    <property type="entry name" value="S1_2"/>
    <property type="match status" value="1"/>
</dbReference>
<accession>A0A268P4L8</accession>
<dbReference type="PANTHER" id="PTHR37296:SF1">
    <property type="entry name" value="CONSERVED VIRULENCE FACTOR B"/>
    <property type="match status" value="1"/>
</dbReference>
<dbReference type="InterPro" id="IPR036388">
    <property type="entry name" value="WH-like_DNA-bd_sf"/>
</dbReference>
<dbReference type="EMBL" id="NPCC01000004">
    <property type="protein sequence ID" value="PAE90459.1"/>
    <property type="molecule type" value="Genomic_DNA"/>
</dbReference>
<dbReference type="InterPro" id="IPR048588">
    <property type="entry name" value="CvfB_S1_2nd"/>
</dbReference>
<sequence length="285" mass="32252">MLKPGITADLAVVREAPFGYFLSDGHTDILLHQNEATKPLELEEKVCVFLYHDHQNRLSATMHEPIIKNDEMGWLKVVSVRQGHGVFVDNGISRDLFVSMDELPFDRREWPAAGDRLFCSLTWDKKGRLMGKLVKGLPVTSQAIAADRSWLNKEVKGVVYHFLDEGAALLIENGPVGFLHQDEAAEVPRLGQTIHGRVQFVRDDGRVNITQRLLRTEQQKEDADRILAFLAERKGGMPYTDKSPPEDIKARFGMSKAAFKRALGKLIKDGKVEQRDGFTYRVEKE</sequence>
<dbReference type="InterPro" id="IPR039566">
    <property type="entry name" value="CvfB_S1_st"/>
</dbReference>
<evidence type="ECO:0000256" key="1">
    <source>
        <dbReference type="PIRNR" id="PIRNR012524"/>
    </source>
</evidence>
<dbReference type="InterPro" id="IPR040764">
    <property type="entry name" value="CvfB_WH"/>
</dbReference>
<protein>
    <recommendedName>
        <fullName evidence="8">S1 motif domain-containing protein</fullName>
    </recommendedName>
</protein>
<feature type="domain" description="Conserved virulence factor B second S1" evidence="4">
    <location>
        <begin position="73"/>
        <end position="132"/>
    </location>
</feature>
<dbReference type="Proteomes" id="UP000216207">
    <property type="component" value="Unassembled WGS sequence"/>
</dbReference>
<dbReference type="Gene3D" id="2.40.50.140">
    <property type="entry name" value="Nucleic acid-binding proteins"/>
    <property type="match status" value="2"/>
</dbReference>
<organism evidence="6 7">
    <name type="scientific">Shouchella clausii</name>
    <name type="common">Alkalihalobacillus clausii</name>
    <dbReference type="NCBI Taxonomy" id="79880"/>
    <lineage>
        <taxon>Bacteria</taxon>
        <taxon>Bacillati</taxon>
        <taxon>Bacillota</taxon>
        <taxon>Bacilli</taxon>
        <taxon>Bacillales</taxon>
        <taxon>Bacillaceae</taxon>
        <taxon>Shouchella</taxon>
    </lineage>
</organism>
<evidence type="ECO:0000259" key="4">
    <source>
        <dbReference type="Pfam" id="PF21191"/>
    </source>
</evidence>
<gene>
    <name evidence="6" type="ORF">CHH72_00795</name>
</gene>
<proteinExistence type="inferred from homology"/>
<evidence type="ECO:0000313" key="6">
    <source>
        <dbReference type="EMBL" id="PAE90459.1"/>
    </source>
</evidence>
<dbReference type="AlphaFoldDB" id="A0A268P4L8"/>
<dbReference type="InterPro" id="IPR014464">
    <property type="entry name" value="CvfB_fam"/>
</dbReference>
<dbReference type="InterPro" id="IPR048587">
    <property type="entry name" value="CvfB_S1_3rd"/>
</dbReference>
<dbReference type="Pfam" id="PF21191">
    <property type="entry name" value="CvfB_1st"/>
    <property type="match status" value="1"/>
</dbReference>
<feature type="domain" description="Conserved virulence factor B first S1" evidence="2">
    <location>
        <begin position="5"/>
        <end position="62"/>
    </location>
</feature>
<comment type="caution">
    <text evidence="6">The sequence shown here is derived from an EMBL/GenBank/DDBJ whole genome shotgun (WGS) entry which is preliminary data.</text>
</comment>
<dbReference type="PANTHER" id="PTHR37296">
    <property type="entry name" value="CONSERVED VIRULENCE FACTOR B"/>
    <property type="match status" value="1"/>
</dbReference>
<dbReference type="PIRSF" id="PIRSF012524">
    <property type="entry name" value="YitL_S1"/>
    <property type="match status" value="1"/>
</dbReference>
<evidence type="ECO:0000259" key="3">
    <source>
        <dbReference type="Pfam" id="PF17783"/>
    </source>
</evidence>
<feature type="domain" description="Conserved virulence factor B third S1" evidence="5">
    <location>
        <begin position="143"/>
        <end position="210"/>
    </location>
</feature>
<dbReference type="Gene3D" id="1.10.10.10">
    <property type="entry name" value="Winged helix-like DNA-binding domain superfamily/Winged helix DNA-binding domain"/>
    <property type="match status" value="1"/>
</dbReference>
<reference evidence="6 7" key="1">
    <citation type="submission" date="2017-07" db="EMBL/GenBank/DDBJ databases">
        <title>Isolation and whole genome analysis of endospore-forming bacteria from heroin.</title>
        <authorList>
            <person name="Kalinowski J."/>
            <person name="Ahrens B."/>
            <person name="Al-Dilaimi A."/>
            <person name="Winkler A."/>
            <person name="Wibberg D."/>
            <person name="Schleenbecker U."/>
            <person name="Ruckert C."/>
            <person name="Wolfel R."/>
            <person name="Grass G."/>
        </authorList>
    </citation>
    <scope>NUCLEOTIDE SEQUENCE [LARGE SCALE GENOMIC DNA]</scope>
    <source>
        <strain evidence="6 7">7539</strain>
    </source>
</reference>
<dbReference type="RefSeq" id="WP_095326034.1">
    <property type="nucleotide sequence ID" value="NZ_NPCC01000004.1"/>
</dbReference>
<evidence type="ECO:0000313" key="7">
    <source>
        <dbReference type="Proteomes" id="UP000216207"/>
    </source>
</evidence>
<comment type="similarity">
    <text evidence="1">Belongs to the CvfB family.</text>
</comment>
<evidence type="ECO:0008006" key="8">
    <source>
        <dbReference type="Google" id="ProtNLM"/>
    </source>
</evidence>
<feature type="domain" description="Conserved virulence factor B-like winged helix" evidence="3">
    <location>
        <begin position="224"/>
        <end position="278"/>
    </location>
</feature>
<evidence type="ECO:0000259" key="2">
    <source>
        <dbReference type="Pfam" id="PF13509"/>
    </source>
</evidence>
<dbReference type="Pfam" id="PF21543">
    <property type="entry name" value="CvfB_2nd"/>
    <property type="match status" value="1"/>
</dbReference>